<evidence type="ECO:0000313" key="1">
    <source>
        <dbReference type="EMBL" id="EAY28487.1"/>
    </source>
</evidence>
<reference evidence="1 2" key="1">
    <citation type="submission" date="2007-01" db="EMBL/GenBank/DDBJ databases">
        <authorList>
            <person name="Haygood M."/>
            <person name="Podell S."/>
            <person name="Anderson C."/>
            <person name="Hopkinson B."/>
            <person name="Roe K."/>
            <person name="Barbeau K."/>
            <person name="Gaasterland T."/>
            <person name="Ferriera S."/>
            <person name="Johnson J."/>
            <person name="Kravitz S."/>
            <person name="Beeson K."/>
            <person name="Sutton G."/>
            <person name="Rogers Y.-H."/>
            <person name="Friedman R."/>
            <person name="Frazier M."/>
            <person name="Venter J.C."/>
        </authorList>
    </citation>
    <scope>NUCLEOTIDE SEQUENCE [LARGE SCALE GENOMIC DNA]</scope>
    <source>
        <strain evidence="1 2">ATCC 23134</strain>
    </source>
</reference>
<evidence type="ECO:0000313" key="2">
    <source>
        <dbReference type="Proteomes" id="UP000004095"/>
    </source>
</evidence>
<name>A1ZLV5_MICM2</name>
<sequence>MKSRGFNLHKVRVKNPEMLDNLLIIVALAFLLVFALGVNQKHIKISRIVRKDRIHQYSIFQIGYKIANYISENQEDVFYKLENIFKPFFCVRF</sequence>
<dbReference type="Proteomes" id="UP000004095">
    <property type="component" value="Unassembled WGS sequence"/>
</dbReference>
<accession>A1ZLV5</accession>
<comment type="caution">
    <text evidence="1">The sequence shown here is derived from an EMBL/GenBank/DDBJ whole genome shotgun (WGS) entry which is preliminary data.</text>
</comment>
<proteinExistence type="predicted"/>
<gene>
    <name evidence="1" type="ORF">M23134_04334</name>
</gene>
<protein>
    <submittedName>
        <fullName evidence="1">Uncharacterized protein</fullName>
    </submittedName>
</protein>
<organism evidence="1 2">
    <name type="scientific">Microscilla marina ATCC 23134</name>
    <dbReference type="NCBI Taxonomy" id="313606"/>
    <lineage>
        <taxon>Bacteria</taxon>
        <taxon>Pseudomonadati</taxon>
        <taxon>Bacteroidota</taxon>
        <taxon>Cytophagia</taxon>
        <taxon>Cytophagales</taxon>
        <taxon>Microscillaceae</taxon>
        <taxon>Microscilla</taxon>
    </lineage>
</organism>
<dbReference type="EMBL" id="AAWS01000015">
    <property type="protein sequence ID" value="EAY28487.1"/>
    <property type="molecule type" value="Genomic_DNA"/>
</dbReference>
<keyword evidence="2" id="KW-1185">Reference proteome</keyword>
<dbReference type="AlphaFoldDB" id="A1ZLV5"/>